<organism evidence="8 9">
    <name type="scientific">Vitis vinifera</name>
    <name type="common">Grape</name>
    <dbReference type="NCBI Taxonomy" id="29760"/>
    <lineage>
        <taxon>Eukaryota</taxon>
        <taxon>Viridiplantae</taxon>
        <taxon>Streptophyta</taxon>
        <taxon>Embryophyta</taxon>
        <taxon>Tracheophyta</taxon>
        <taxon>Spermatophyta</taxon>
        <taxon>Magnoliopsida</taxon>
        <taxon>eudicotyledons</taxon>
        <taxon>Gunneridae</taxon>
        <taxon>Pentapetalae</taxon>
        <taxon>rosids</taxon>
        <taxon>Vitales</taxon>
        <taxon>Vitaceae</taxon>
        <taxon>Viteae</taxon>
        <taxon>Vitis</taxon>
    </lineage>
</organism>
<dbReference type="GO" id="GO:0008233">
    <property type="term" value="F:peptidase activity"/>
    <property type="evidence" value="ECO:0007669"/>
    <property type="project" value="UniProtKB-KW"/>
</dbReference>
<reference evidence="8 9" key="1">
    <citation type="journal article" date="2018" name="PLoS Genet.">
        <title>Population sequencing reveals clonal diversity and ancestral inbreeding in the grapevine cultivar Chardonnay.</title>
        <authorList>
            <person name="Roach M.J."/>
            <person name="Johnson D.L."/>
            <person name="Bohlmann J."/>
            <person name="van Vuuren H.J."/>
            <person name="Jones S.J."/>
            <person name="Pretorius I.S."/>
            <person name="Schmidt S.A."/>
            <person name="Borneman A.R."/>
        </authorList>
    </citation>
    <scope>NUCLEOTIDE SEQUENCE [LARGE SCALE GENOMIC DNA]</scope>
    <source>
        <strain evidence="9">cv. Chardonnay</strain>
        <tissue evidence="8">Leaf</tissue>
    </source>
</reference>
<feature type="region of interest" description="Disordered" evidence="4">
    <location>
        <begin position="274"/>
        <end position="294"/>
    </location>
</feature>
<dbReference type="GO" id="GO:0046872">
    <property type="term" value="F:metal ion binding"/>
    <property type="evidence" value="ECO:0007669"/>
    <property type="project" value="UniProtKB-KW"/>
</dbReference>
<evidence type="ECO:0000256" key="4">
    <source>
        <dbReference type="SAM" id="MobiDB-lite"/>
    </source>
</evidence>
<evidence type="ECO:0000259" key="6">
    <source>
        <dbReference type="Pfam" id="PF22936"/>
    </source>
</evidence>
<dbReference type="PANTHER" id="PTHR42648">
    <property type="entry name" value="TRANSPOSASE, PUTATIVE-RELATED"/>
    <property type="match status" value="1"/>
</dbReference>
<dbReference type="InterPro" id="IPR057670">
    <property type="entry name" value="SH3_retrovirus"/>
</dbReference>
<evidence type="ECO:0000259" key="5">
    <source>
        <dbReference type="Pfam" id="PF07727"/>
    </source>
</evidence>
<dbReference type="InterPro" id="IPR039537">
    <property type="entry name" value="Retrotran_Ty1/copia-like"/>
</dbReference>
<dbReference type="AlphaFoldDB" id="A0A438GSC2"/>
<dbReference type="Pfam" id="PF22936">
    <property type="entry name" value="Pol_BBD"/>
    <property type="match status" value="1"/>
</dbReference>
<feature type="domain" description="Retroviral polymerase SH3-like" evidence="7">
    <location>
        <begin position="184"/>
        <end position="238"/>
    </location>
</feature>
<evidence type="ECO:0000256" key="3">
    <source>
        <dbReference type="ARBA" id="ARBA00022801"/>
    </source>
</evidence>
<accession>A0A438GSC2</accession>
<evidence type="ECO:0000256" key="2">
    <source>
        <dbReference type="ARBA" id="ARBA00022723"/>
    </source>
</evidence>
<keyword evidence="1" id="KW-0645">Protease</keyword>
<evidence type="ECO:0000313" key="9">
    <source>
        <dbReference type="Proteomes" id="UP000288805"/>
    </source>
</evidence>
<comment type="caution">
    <text evidence="8">The sequence shown here is derived from an EMBL/GenBank/DDBJ whole genome shotgun (WGS) entry which is preliminary data.</text>
</comment>
<sequence>MCPNWDWLLTYEMVSKDVVLMGNNASCKIANIGTVKIKMFDEVIKTLGDVRHVPNLKKSLISLSTLDSKRYKYTNEGSTITRVVVTPSLSNGDVTKLWHMRLRNMSENEMIELSRRGLLNGKQVKRLRTDNGLEFCSQEFNVLSAFTACFPINRSSSTAIDKITPQEVWFGTPTSYSDLKIFGCPAYAHVDNGKLEPKSIKYVFLGYNYGVKGYKLWCPKTKKVIVSKDVIFHETVILHDSSFRDSCDKEQQKSSTRVEFEFKFGLGSILESTSQSSSEMKSGVAVPSPPPTPPQYSIAKVKPRKDINLPQRHVEADLVAYALNVAEGKKVVGCKWVFKRKEGILRVEEARYKARLVAKGYNQIPSIDFTDVFSLVVKHSSIQALLGIMIMHDFELEQLDVKTTFLHGELEEDMYM</sequence>
<dbReference type="InterPro" id="IPR012337">
    <property type="entry name" value="RNaseH-like_sf"/>
</dbReference>
<feature type="domain" description="Reverse transcriptase Ty1/copia-type" evidence="5">
    <location>
        <begin position="325"/>
        <end position="416"/>
    </location>
</feature>
<dbReference type="Pfam" id="PF07727">
    <property type="entry name" value="RVT_2"/>
    <property type="match status" value="1"/>
</dbReference>
<dbReference type="EMBL" id="QGNW01000357">
    <property type="protein sequence ID" value="RVW75116.1"/>
    <property type="molecule type" value="Genomic_DNA"/>
</dbReference>
<feature type="domain" description="Retrovirus-related Pol polyprotein from transposon TNT 1-94-like beta-barrel" evidence="6">
    <location>
        <begin position="1"/>
        <end position="71"/>
    </location>
</feature>
<dbReference type="Proteomes" id="UP000288805">
    <property type="component" value="Unassembled WGS sequence"/>
</dbReference>
<dbReference type="InterPro" id="IPR013103">
    <property type="entry name" value="RVT_2"/>
</dbReference>
<evidence type="ECO:0000259" key="7">
    <source>
        <dbReference type="Pfam" id="PF25597"/>
    </source>
</evidence>
<dbReference type="PANTHER" id="PTHR42648:SF28">
    <property type="entry name" value="TRANSPOSON-ENCODED PROTEIN WITH RIBONUCLEASE H-LIKE AND RETROVIRUS ZINC FINGER-LIKE DOMAINS"/>
    <property type="match status" value="1"/>
</dbReference>
<dbReference type="Pfam" id="PF25597">
    <property type="entry name" value="SH3_retrovirus"/>
    <property type="match status" value="1"/>
</dbReference>
<keyword evidence="2" id="KW-0479">Metal-binding</keyword>
<evidence type="ECO:0000313" key="8">
    <source>
        <dbReference type="EMBL" id="RVW75116.1"/>
    </source>
</evidence>
<keyword evidence="3" id="KW-0378">Hydrolase</keyword>
<dbReference type="SUPFAM" id="SSF53098">
    <property type="entry name" value="Ribonuclease H-like"/>
    <property type="match status" value="1"/>
</dbReference>
<dbReference type="GO" id="GO:0006508">
    <property type="term" value="P:proteolysis"/>
    <property type="evidence" value="ECO:0007669"/>
    <property type="project" value="UniProtKB-KW"/>
</dbReference>
<protein>
    <submittedName>
        <fullName evidence="8">Retrovirus-related Pol polyprotein from transposon TNT 1-94</fullName>
    </submittedName>
</protein>
<gene>
    <name evidence="8" type="primary">POLX_1504</name>
    <name evidence="8" type="ORF">CK203_057861</name>
</gene>
<evidence type="ECO:0000256" key="1">
    <source>
        <dbReference type="ARBA" id="ARBA00022670"/>
    </source>
</evidence>
<name>A0A438GSC2_VITVI</name>
<dbReference type="InterPro" id="IPR054722">
    <property type="entry name" value="PolX-like_BBD"/>
</dbReference>
<proteinExistence type="predicted"/>